<dbReference type="EMBL" id="JANFMP010000024">
    <property type="protein sequence ID" value="MDG4527411.1"/>
    <property type="molecule type" value="Genomic_DNA"/>
</dbReference>
<reference evidence="2" key="1">
    <citation type="submission" date="2022-07" db="EMBL/GenBank/DDBJ databases">
        <title>Whole Genome Sequencing of Streptococcus suis.</title>
        <authorList>
            <person name="Dai X."/>
            <person name="Huang J."/>
            <person name="Wang L."/>
        </authorList>
    </citation>
    <scope>NUCLEOTIDE SEQUENCE</scope>
    <source>
        <strain evidence="2">XNB2</strain>
    </source>
</reference>
<feature type="coiled-coil region" evidence="1">
    <location>
        <begin position="81"/>
        <end position="161"/>
    </location>
</feature>
<evidence type="ECO:0000313" key="3">
    <source>
        <dbReference type="Proteomes" id="UP001152875"/>
    </source>
</evidence>
<comment type="caution">
    <text evidence="2">The sequence shown here is derived from an EMBL/GenBank/DDBJ whole genome shotgun (WGS) entry which is preliminary data.</text>
</comment>
<dbReference type="RefSeq" id="WP_105128911.1">
    <property type="nucleotide sequence ID" value="NZ_JANFMO010000022.1"/>
</dbReference>
<name>A0A9X4RUZ4_STRSU</name>
<dbReference type="AlphaFoldDB" id="A0A9X4RUZ4"/>
<evidence type="ECO:0000256" key="1">
    <source>
        <dbReference type="SAM" id="Coils"/>
    </source>
</evidence>
<proteinExistence type="predicted"/>
<sequence>MVSLLTDKTLKRAFGISDDKEVLIEFDKRFATLAKNKGRLQPLKNYLKVGVNDETDAPVYLGILKPSGEVATLDEYKEYQIKTANVELERIIQEKKQLENEVAKLQIKNAKLNDESWLIRDDYARVAVEFDELTDLFEDLKNETRRERKKLKRKIFKEIQQMGFVDKLKFLIRR</sequence>
<accession>A0A9X4RUZ4</accession>
<dbReference type="Proteomes" id="UP001152875">
    <property type="component" value="Unassembled WGS sequence"/>
</dbReference>
<protein>
    <submittedName>
        <fullName evidence="2">Uncharacterized protein</fullName>
    </submittedName>
</protein>
<keyword evidence="1" id="KW-0175">Coiled coil</keyword>
<gene>
    <name evidence="2" type="ORF">NOL13_08420</name>
</gene>
<organism evidence="2 3">
    <name type="scientific">Streptococcus suis</name>
    <dbReference type="NCBI Taxonomy" id="1307"/>
    <lineage>
        <taxon>Bacteria</taxon>
        <taxon>Bacillati</taxon>
        <taxon>Bacillota</taxon>
        <taxon>Bacilli</taxon>
        <taxon>Lactobacillales</taxon>
        <taxon>Streptococcaceae</taxon>
        <taxon>Streptococcus</taxon>
    </lineage>
</organism>
<evidence type="ECO:0000313" key="2">
    <source>
        <dbReference type="EMBL" id="MDG4527411.1"/>
    </source>
</evidence>